<name>A0A6I4KWV4_9PSED</name>
<dbReference type="RefSeq" id="WP_160347857.1">
    <property type="nucleotide sequence ID" value="NZ_WKJZ01000005.1"/>
</dbReference>
<reference evidence="1 2" key="1">
    <citation type="submission" date="2019-11" db="EMBL/GenBank/DDBJ databases">
        <title>Pseudomonas flavidum sp. nov., isolated from Baiyang Lake.</title>
        <authorList>
            <person name="Zhao Y."/>
        </authorList>
    </citation>
    <scope>NUCLEOTIDE SEQUENCE [LARGE SCALE GENOMIC DNA]</scope>
    <source>
        <strain evidence="2">R-22-3 w-18</strain>
    </source>
</reference>
<evidence type="ECO:0008006" key="3">
    <source>
        <dbReference type="Google" id="ProtNLM"/>
    </source>
</evidence>
<gene>
    <name evidence="1" type="ORF">GJV18_17920</name>
</gene>
<organism evidence="1 2">
    <name type="scientific">Pseudomonas xionganensis</name>
    <dbReference type="NCBI Taxonomy" id="2654845"/>
    <lineage>
        <taxon>Bacteria</taxon>
        <taxon>Pseudomonadati</taxon>
        <taxon>Pseudomonadota</taxon>
        <taxon>Gammaproteobacteria</taxon>
        <taxon>Pseudomonadales</taxon>
        <taxon>Pseudomonadaceae</taxon>
        <taxon>Pseudomonas</taxon>
    </lineage>
</organism>
<evidence type="ECO:0000313" key="2">
    <source>
        <dbReference type="Proteomes" id="UP000429555"/>
    </source>
</evidence>
<comment type="caution">
    <text evidence="1">The sequence shown here is derived from an EMBL/GenBank/DDBJ whole genome shotgun (WGS) entry which is preliminary data.</text>
</comment>
<evidence type="ECO:0000313" key="1">
    <source>
        <dbReference type="EMBL" id="MVW77200.1"/>
    </source>
</evidence>
<dbReference type="AlphaFoldDB" id="A0A6I4KWV4"/>
<protein>
    <recommendedName>
        <fullName evidence="3">Competence protein</fullName>
    </recommendedName>
</protein>
<sequence>MTMTIAIDDQARIVSIGEVARGLVCGCRCIECAEPVVARKGPQRVHHFSHVSQKQPCEVMPESFLHRYAKQVVEESLGLQLPPQPGHHPDSDDQSSWWDFDSVEQEVWLGSFRPDLVAELPDGPLLLEFACTSFVDDEKQALIEQLGIRAVEVNLSGLLVTPTAVGLQELRRAILHDVSLKQWLYPPASAPSMGEATPLSVEVAVETEPRNQMPEPLRFSIQGLWVDLRVLEFGSVVVRSVAYSPAIAGLLKRLARQYSGRYVAKFRNWMFPAWAETFVRQELEALADHDQHSPAHVSAAFSALSAATQIDLGSYLDAREIHRQYLSGLAPECLPWGEFGARHFGTGLDCDALEDLLKSSGVEILGVEIIRVKGQMDFAYRLRR</sequence>
<proteinExistence type="predicted"/>
<dbReference type="Proteomes" id="UP000429555">
    <property type="component" value="Unassembled WGS sequence"/>
</dbReference>
<dbReference type="EMBL" id="WKJZ01000005">
    <property type="protein sequence ID" value="MVW77200.1"/>
    <property type="molecule type" value="Genomic_DNA"/>
</dbReference>
<keyword evidence="2" id="KW-1185">Reference proteome</keyword>
<accession>A0A6I4KWV4</accession>